<protein>
    <submittedName>
        <fullName evidence="2">Uncharacterized protein</fullName>
    </submittedName>
</protein>
<keyword evidence="1" id="KW-1133">Transmembrane helix</keyword>
<name>A0ABW5ZWM1_9FLAO</name>
<gene>
    <name evidence="2" type="ORF">ACFS29_17275</name>
</gene>
<evidence type="ECO:0000256" key="1">
    <source>
        <dbReference type="SAM" id="Phobius"/>
    </source>
</evidence>
<sequence length="90" mass="10508">MGISSMNSTINNNRKLLKNGKRVPFTKMNGGSSRKLGYKQYVLPKVSPHILRRVRIKTKRENRRLLIKKIIIGTIVGSIVLYWFYRIQYG</sequence>
<accession>A0ABW5ZWM1</accession>
<organism evidence="2 3">
    <name type="scientific">Psychroserpens luteus</name>
    <dbReference type="NCBI Taxonomy" id="1434066"/>
    <lineage>
        <taxon>Bacteria</taxon>
        <taxon>Pseudomonadati</taxon>
        <taxon>Bacteroidota</taxon>
        <taxon>Flavobacteriia</taxon>
        <taxon>Flavobacteriales</taxon>
        <taxon>Flavobacteriaceae</taxon>
        <taxon>Psychroserpens</taxon>
    </lineage>
</organism>
<reference evidence="3" key="1">
    <citation type="journal article" date="2019" name="Int. J. Syst. Evol. Microbiol.">
        <title>The Global Catalogue of Microorganisms (GCM) 10K type strain sequencing project: providing services to taxonomists for standard genome sequencing and annotation.</title>
        <authorList>
            <consortium name="The Broad Institute Genomics Platform"/>
            <consortium name="The Broad Institute Genome Sequencing Center for Infectious Disease"/>
            <person name="Wu L."/>
            <person name="Ma J."/>
        </authorList>
    </citation>
    <scope>NUCLEOTIDE SEQUENCE [LARGE SCALE GENOMIC DNA]</scope>
    <source>
        <strain evidence="3">KCTC 32514</strain>
    </source>
</reference>
<dbReference type="RefSeq" id="WP_194508907.1">
    <property type="nucleotide sequence ID" value="NZ_JADILU010000006.1"/>
</dbReference>
<proteinExistence type="predicted"/>
<keyword evidence="1" id="KW-0812">Transmembrane</keyword>
<evidence type="ECO:0000313" key="2">
    <source>
        <dbReference type="EMBL" id="MFD2917409.1"/>
    </source>
</evidence>
<dbReference type="Proteomes" id="UP001597548">
    <property type="component" value="Unassembled WGS sequence"/>
</dbReference>
<evidence type="ECO:0000313" key="3">
    <source>
        <dbReference type="Proteomes" id="UP001597548"/>
    </source>
</evidence>
<keyword evidence="1" id="KW-0472">Membrane</keyword>
<comment type="caution">
    <text evidence="2">The sequence shown here is derived from an EMBL/GenBank/DDBJ whole genome shotgun (WGS) entry which is preliminary data.</text>
</comment>
<keyword evidence="3" id="KW-1185">Reference proteome</keyword>
<dbReference type="EMBL" id="JBHUOS010000014">
    <property type="protein sequence ID" value="MFD2917409.1"/>
    <property type="molecule type" value="Genomic_DNA"/>
</dbReference>
<feature type="transmembrane region" description="Helical" evidence="1">
    <location>
        <begin position="65"/>
        <end position="85"/>
    </location>
</feature>